<keyword evidence="2 9" id="KW-0677">Repeat</keyword>
<evidence type="ECO:0000256" key="5">
    <source>
        <dbReference type="ARBA" id="ARBA00023016"/>
    </source>
</evidence>
<evidence type="ECO:0000256" key="2">
    <source>
        <dbReference type="ARBA" id="ARBA00022737"/>
    </source>
</evidence>
<dbReference type="Pfam" id="PF17871">
    <property type="entry name" value="AAA_lid_9"/>
    <property type="match status" value="1"/>
</dbReference>
<evidence type="ECO:0000256" key="6">
    <source>
        <dbReference type="ARBA" id="ARBA00023054"/>
    </source>
</evidence>
<dbReference type="InterPro" id="IPR028299">
    <property type="entry name" value="ClpA/B_CS2"/>
</dbReference>
<comment type="similarity">
    <text evidence="1 10">Belongs to the ClpA/ClpB family.</text>
</comment>
<dbReference type="PROSITE" id="PS00871">
    <property type="entry name" value="CLPAB_2"/>
    <property type="match status" value="1"/>
</dbReference>
<comment type="caution">
    <text evidence="13">The sequence shown here is derived from an EMBL/GenBank/DDBJ whole genome shotgun (WGS) entry which is preliminary data.</text>
</comment>
<evidence type="ECO:0000256" key="4">
    <source>
        <dbReference type="ARBA" id="ARBA00022840"/>
    </source>
</evidence>
<dbReference type="Gene3D" id="1.10.8.60">
    <property type="match status" value="1"/>
</dbReference>
<proteinExistence type="inferred from homology"/>
<dbReference type="InterPro" id="IPR003959">
    <property type="entry name" value="ATPase_AAA_core"/>
</dbReference>
<keyword evidence="6 11" id="KW-0175">Coiled coil</keyword>
<feature type="coiled-coil region" evidence="11">
    <location>
        <begin position="452"/>
        <end position="506"/>
    </location>
</feature>
<keyword evidence="4 10" id="KW-0067">ATP-binding</keyword>
<feature type="domain" description="Clp R" evidence="12">
    <location>
        <begin position="1"/>
        <end position="152"/>
    </location>
</feature>
<evidence type="ECO:0000256" key="7">
    <source>
        <dbReference type="ARBA" id="ARBA00023186"/>
    </source>
</evidence>
<comment type="subunit">
    <text evidence="8">Homohexamer. The oligomerization is ATP-dependent.</text>
</comment>
<dbReference type="RefSeq" id="WP_043560970.1">
    <property type="nucleotide sequence ID" value="NZ_CP124548.1"/>
</dbReference>
<dbReference type="SUPFAM" id="SSF52540">
    <property type="entry name" value="P-loop containing nucleoside triphosphate hydrolases"/>
    <property type="match status" value="2"/>
</dbReference>
<reference evidence="13" key="1">
    <citation type="submission" date="2022-10" db="EMBL/GenBank/DDBJ databases">
        <title>Genome sequence of Actinomyces israelii ATCC 10048.</title>
        <authorList>
            <person name="Watt R.M."/>
            <person name="Tong W.M."/>
        </authorList>
    </citation>
    <scope>NUCLEOTIDE SEQUENCE</scope>
    <source>
        <strain evidence="13">ATCC 10048</strain>
    </source>
</reference>
<dbReference type="CDD" id="cd19499">
    <property type="entry name" value="RecA-like_ClpB_Hsp104-like"/>
    <property type="match status" value="1"/>
</dbReference>
<evidence type="ECO:0000259" key="12">
    <source>
        <dbReference type="PROSITE" id="PS51903"/>
    </source>
</evidence>
<keyword evidence="7 10" id="KW-0143">Chaperone</keyword>
<dbReference type="PANTHER" id="PTHR11638:SF18">
    <property type="entry name" value="HEAT SHOCK PROTEIN 104"/>
    <property type="match status" value="1"/>
</dbReference>
<organism evidence="13 14">
    <name type="scientific">Actinomyces israelii</name>
    <dbReference type="NCBI Taxonomy" id="1659"/>
    <lineage>
        <taxon>Bacteria</taxon>
        <taxon>Bacillati</taxon>
        <taxon>Actinomycetota</taxon>
        <taxon>Actinomycetes</taxon>
        <taxon>Actinomycetales</taxon>
        <taxon>Actinomycetaceae</taxon>
        <taxon>Actinomyces</taxon>
    </lineage>
</organism>
<evidence type="ECO:0000313" key="14">
    <source>
        <dbReference type="Proteomes" id="UP001072034"/>
    </source>
</evidence>
<dbReference type="InterPro" id="IPR001270">
    <property type="entry name" value="ClpA/B"/>
</dbReference>
<dbReference type="SMART" id="SM00382">
    <property type="entry name" value="AAA"/>
    <property type="match status" value="2"/>
</dbReference>
<dbReference type="InterPro" id="IPR050130">
    <property type="entry name" value="ClpA_ClpB"/>
</dbReference>
<evidence type="ECO:0000313" key="13">
    <source>
        <dbReference type="EMBL" id="MCZ0857791.1"/>
    </source>
</evidence>
<keyword evidence="5" id="KW-0346">Stress response</keyword>
<dbReference type="Pfam" id="PF02861">
    <property type="entry name" value="Clp_N"/>
    <property type="match status" value="1"/>
</dbReference>
<name>A0ABT4I8E7_9ACTO</name>
<dbReference type="InterPro" id="IPR027417">
    <property type="entry name" value="P-loop_NTPase"/>
</dbReference>
<dbReference type="InterPro" id="IPR019489">
    <property type="entry name" value="Clp_ATPase_C"/>
</dbReference>
<evidence type="ECO:0000256" key="9">
    <source>
        <dbReference type="PROSITE-ProRule" id="PRU01251"/>
    </source>
</evidence>
<keyword evidence="14" id="KW-1185">Reference proteome</keyword>
<evidence type="ECO:0000256" key="8">
    <source>
        <dbReference type="ARBA" id="ARBA00026057"/>
    </source>
</evidence>
<keyword evidence="3 10" id="KW-0547">Nucleotide-binding</keyword>
<dbReference type="Pfam" id="PF00004">
    <property type="entry name" value="AAA"/>
    <property type="match status" value="1"/>
</dbReference>
<dbReference type="Pfam" id="PF07724">
    <property type="entry name" value="AAA_2"/>
    <property type="match status" value="1"/>
</dbReference>
<dbReference type="SUPFAM" id="SSF81923">
    <property type="entry name" value="Double Clp-N motif"/>
    <property type="match status" value="1"/>
</dbReference>
<evidence type="ECO:0000256" key="11">
    <source>
        <dbReference type="SAM" id="Coils"/>
    </source>
</evidence>
<dbReference type="InterPro" id="IPR018368">
    <property type="entry name" value="ClpA/B_CS1"/>
</dbReference>
<dbReference type="Proteomes" id="UP001072034">
    <property type="component" value="Unassembled WGS sequence"/>
</dbReference>
<dbReference type="PROSITE" id="PS00870">
    <property type="entry name" value="CLPAB_1"/>
    <property type="match status" value="1"/>
</dbReference>
<dbReference type="EMBL" id="JAPTMY010000012">
    <property type="protein sequence ID" value="MCZ0857791.1"/>
    <property type="molecule type" value="Genomic_DNA"/>
</dbReference>
<dbReference type="Gene3D" id="3.40.50.300">
    <property type="entry name" value="P-loop containing nucleotide triphosphate hydrolases"/>
    <property type="match status" value="3"/>
</dbReference>
<dbReference type="Gene3D" id="1.10.1780.10">
    <property type="entry name" value="Clp, N-terminal domain"/>
    <property type="match status" value="1"/>
</dbReference>
<sequence length="904" mass="97019">MDTNYTTRSQEAISGAMQAAAAAGNPQIDTLHLLAELLGQEDGVAVGLLAAVNPDAGARQAIGAATRRALTQLPTSSGSSVSQPQPSRGLLAALEAASAEAKSLGDEYISTEHLLIGIAAGKPSSDAAARILAEAGATAAALREALPKVRGSARVTSPNPEGTYKSLEKYGTDLTEAAREGKLDPVIGRDAEIRRVVQVLSRRTKNNPVLIGEPGVGKTAVVEGLAQRIVAGDVPESLRGKRLIALDLAGMVAGAKYRGEFEERLKAVLKEIKDSDGEVITFIDELHTVVGAGGGSEGAMDAGNMLKPMLARGELRLVGATTLDEYRENVEKDPALERRFQQVFVGEPSVADTVAILRGIAPKYEAHHQVTISDGALVAAASLSDRYITGRQLPDKAIDLIDEAASRLRMELDSSPVEIDELQRRVDRMRMEESYLADSIEEEGSSADPDAADRLERLRAELADASERLTALNARWEAEKAGHNRVGELRAALDDLRTRADLAEREGRFEEAGRLRYGEMPSLEAQIRDMEAAQAAADAAVVGPDGVEREPGTAPEPMIAEKVGPTEIAEVISSWTGIPVGKLMAGEQRKLLEMESVIGERLIGQKAAVTAVADAVRRSRAGVSDPDRPTGSFLFLGPTGVGKTELAKALADFLFDDERAMVRIDMSEYSEKHSVARLVGAPPGYVGYEEGGQLTEAVRRRPYSVVLLDEIEKAHPEVFDILLQVLDDGRLTDGQGRTVDFRNVILVLTSNLGSQFLIDPLLSPEEKRKEVMAQVRASFKPEFLNRLDDTLVFDPLSKEELGRIVEIQLAKMQERLAGHRLTLSVTDAARAWLADEGYDPAYGARPLRRLVQREIGDELARMILAGEVLDGQEVVVDVSPDGVLAGLALTARGEAWAPSATSAV</sequence>
<dbReference type="Pfam" id="PF10431">
    <property type="entry name" value="ClpB_D2-small"/>
    <property type="match status" value="1"/>
</dbReference>
<dbReference type="SMART" id="SM01086">
    <property type="entry name" value="ClpB_D2-small"/>
    <property type="match status" value="1"/>
</dbReference>
<evidence type="ECO:0000256" key="3">
    <source>
        <dbReference type="ARBA" id="ARBA00022741"/>
    </source>
</evidence>
<accession>A0ABT4I8E7</accession>
<dbReference type="InterPro" id="IPR004176">
    <property type="entry name" value="Clp_R_N"/>
</dbReference>
<dbReference type="PRINTS" id="PR00300">
    <property type="entry name" value="CLPPROTEASEA"/>
</dbReference>
<evidence type="ECO:0000256" key="1">
    <source>
        <dbReference type="ARBA" id="ARBA00008675"/>
    </source>
</evidence>
<dbReference type="InterPro" id="IPR041546">
    <property type="entry name" value="ClpA/ClpB_AAA_lid"/>
</dbReference>
<dbReference type="CDD" id="cd00009">
    <property type="entry name" value="AAA"/>
    <property type="match status" value="1"/>
</dbReference>
<evidence type="ECO:0000256" key="10">
    <source>
        <dbReference type="RuleBase" id="RU004432"/>
    </source>
</evidence>
<dbReference type="PROSITE" id="PS51903">
    <property type="entry name" value="CLP_R"/>
    <property type="match status" value="1"/>
</dbReference>
<dbReference type="InterPro" id="IPR003593">
    <property type="entry name" value="AAA+_ATPase"/>
</dbReference>
<protein>
    <submittedName>
        <fullName evidence="13">AAA family ATPase</fullName>
    </submittedName>
</protein>
<gene>
    <name evidence="13" type="ORF">OHJ16_07005</name>
</gene>
<dbReference type="InterPro" id="IPR036628">
    <property type="entry name" value="Clp_N_dom_sf"/>
</dbReference>
<dbReference type="PANTHER" id="PTHR11638">
    <property type="entry name" value="ATP-DEPENDENT CLP PROTEASE"/>
    <property type="match status" value="1"/>
</dbReference>